<dbReference type="Proteomes" id="UP000233786">
    <property type="component" value="Unassembled WGS sequence"/>
</dbReference>
<evidence type="ECO:0000313" key="3">
    <source>
        <dbReference type="Proteomes" id="UP000233786"/>
    </source>
</evidence>
<organism evidence="2 3">
    <name type="scientific">Saccharopolyspora spinosa</name>
    <dbReference type="NCBI Taxonomy" id="60894"/>
    <lineage>
        <taxon>Bacteria</taxon>
        <taxon>Bacillati</taxon>
        <taxon>Actinomycetota</taxon>
        <taxon>Actinomycetes</taxon>
        <taxon>Pseudonocardiales</taxon>
        <taxon>Pseudonocardiaceae</taxon>
        <taxon>Saccharopolyspora</taxon>
    </lineage>
</organism>
<comment type="caution">
    <text evidence="2">The sequence shown here is derived from an EMBL/GenBank/DDBJ whole genome shotgun (WGS) entry which is preliminary data.</text>
</comment>
<accession>A0A2N3Y2Z7</accession>
<feature type="compositionally biased region" description="Polar residues" evidence="1">
    <location>
        <begin position="88"/>
        <end position="101"/>
    </location>
</feature>
<keyword evidence="3" id="KW-1185">Reference proteome</keyword>
<dbReference type="EMBL" id="PJNB01000001">
    <property type="protein sequence ID" value="PKW17277.1"/>
    <property type="molecule type" value="Genomic_DNA"/>
</dbReference>
<name>A0A2N3Y2Z7_SACSN</name>
<evidence type="ECO:0000256" key="1">
    <source>
        <dbReference type="SAM" id="MobiDB-lite"/>
    </source>
</evidence>
<protein>
    <submittedName>
        <fullName evidence="2">Uncharacterized protein</fullName>
    </submittedName>
</protein>
<proteinExistence type="predicted"/>
<feature type="region of interest" description="Disordered" evidence="1">
    <location>
        <begin position="88"/>
        <end position="107"/>
    </location>
</feature>
<evidence type="ECO:0000313" key="2">
    <source>
        <dbReference type="EMBL" id="PKW17277.1"/>
    </source>
</evidence>
<gene>
    <name evidence="2" type="ORF">A8926_5220</name>
</gene>
<dbReference type="AlphaFoldDB" id="A0A2N3Y2Z7"/>
<sequence length="107" mass="11422">MAIWAYSSGDAATTHRAPEAARAFLPDSELARLLSASTADSDATAVCDSPAVFRRSWRTTLPRLAWAARSRTMLDKPWASVSWISPSGQVSWTSPGGSQRGQLVDGG</sequence>
<dbReference type="RefSeq" id="WP_010692911.1">
    <property type="nucleotide sequence ID" value="NZ_CP061007.1"/>
</dbReference>
<reference evidence="2" key="1">
    <citation type="submission" date="2017-12" db="EMBL/GenBank/DDBJ databases">
        <title>Sequencing the genomes of 1000 Actinobacteria strains.</title>
        <authorList>
            <person name="Klenk H.-P."/>
        </authorList>
    </citation>
    <scope>NUCLEOTIDE SEQUENCE [LARGE SCALE GENOMIC DNA]</scope>
    <source>
        <strain evidence="2">DSM 44228</strain>
    </source>
</reference>